<proteinExistence type="predicted"/>
<reference evidence="3 4" key="1">
    <citation type="submission" date="2015-01" db="EMBL/GenBank/DDBJ databases">
        <title>The Genome Sequence of Exophiala xenobiotica CBS118157.</title>
        <authorList>
            <consortium name="The Broad Institute Genomics Platform"/>
            <person name="Cuomo C."/>
            <person name="de Hoog S."/>
            <person name="Gorbushina A."/>
            <person name="Stielow B."/>
            <person name="Teixiera M."/>
            <person name="Abouelleil A."/>
            <person name="Chapman S.B."/>
            <person name="Priest M."/>
            <person name="Young S.K."/>
            <person name="Wortman J."/>
            <person name="Nusbaum C."/>
            <person name="Birren B."/>
        </authorList>
    </citation>
    <scope>NUCLEOTIDE SEQUENCE [LARGE SCALE GENOMIC DNA]</scope>
    <source>
        <strain evidence="3 4">CBS 118157</strain>
    </source>
</reference>
<dbReference type="PANTHER" id="PTHR36182:SF2">
    <property type="entry name" value="LYTIC POLYSACCHARIDE MONOOXYGENASE"/>
    <property type="match status" value="1"/>
</dbReference>
<dbReference type="HOGENOM" id="CLU_032571_1_0_1"/>
<feature type="compositionally biased region" description="Low complexity" evidence="1">
    <location>
        <begin position="318"/>
        <end position="342"/>
    </location>
</feature>
<evidence type="ECO:0008006" key="5">
    <source>
        <dbReference type="Google" id="ProtNLM"/>
    </source>
</evidence>
<organism evidence="3 4">
    <name type="scientific">Exophiala xenobiotica</name>
    <dbReference type="NCBI Taxonomy" id="348802"/>
    <lineage>
        <taxon>Eukaryota</taxon>
        <taxon>Fungi</taxon>
        <taxon>Dikarya</taxon>
        <taxon>Ascomycota</taxon>
        <taxon>Pezizomycotina</taxon>
        <taxon>Eurotiomycetes</taxon>
        <taxon>Chaetothyriomycetidae</taxon>
        <taxon>Chaetothyriales</taxon>
        <taxon>Herpotrichiellaceae</taxon>
        <taxon>Exophiala</taxon>
    </lineage>
</organism>
<dbReference type="GeneID" id="25329060"/>
<dbReference type="Proteomes" id="UP000054342">
    <property type="component" value="Unassembled WGS sequence"/>
</dbReference>
<feature type="region of interest" description="Disordered" evidence="1">
    <location>
        <begin position="318"/>
        <end position="351"/>
    </location>
</feature>
<feature type="signal peptide" evidence="2">
    <location>
        <begin position="1"/>
        <end position="22"/>
    </location>
</feature>
<evidence type="ECO:0000313" key="4">
    <source>
        <dbReference type="Proteomes" id="UP000054342"/>
    </source>
</evidence>
<feature type="chain" id="PRO_5002241205" description="Chitin-binding type-4 domain-containing protein" evidence="2">
    <location>
        <begin position="23"/>
        <end position="425"/>
    </location>
</feature>
<keyword evidence="2" id="KW-0732">Signal</keyword>
<accession>A0A0D2EHB7</accession>
<evidence type="ECO:0000256" key="2">
    <source>
        <dbReference type="SAM" id="SignalP"/>
    </source>
</evidence>
<dbReference type="RefSeq" id="XP_013315402.1">
    <property type="nucleotide sequence ID" value="XM_013459948.1"/>
</dbReference>
<dbReference type="AlphaFoldDB" id="A0A0D2EHB7"/>
<dbReference type="OrthoDB" id="2342176at2759"/>
<name>A0A0D2EHB7_9EURO</name>
<sequence>MVSAIKKMATASVLFLAASTNAHMIMKSPVPYGKSTLNNSPLDGSGSDFPCKQRSGVYDAEGAQNVAAIGEPQTLSFIGQATHGGGSCQVSLTTDLEPTKDSKWSVILSIEGGCPSSSAGNIGGDPNGSGSSTFQYTVPEGIAPGEYTLAWTWINKVGNREFYMNCAPLTVTAAKKKRYAPTPKMSKRQTSFPDMFVANLASINDCTTPESFDYVYPNPGSVVQSAGNGPYTTLSCGAAAGNNAAQTPTATGAASVAATGSATESSSAGATSAAGGYGSPAGSSAAGSSPAIFATGAASAASPASTDVASVIPVGASSTAAPAATPSTSNSNGNGSDLGSASTNTSAAGTQTGPCTNEGAWACSADGASFQRCASGLWSTVMSMEAGMTCTPGVSMTFSQAAGKSKRHLHSHMRRHAETIGDSLH</sequence>
<gene>
    <name evidence="3" type="ORF">PV05_07152</name>
</gene>
<keyword evidence="4" id="KW-1185">Reference proteome</keyword>
<evidence type="ECO:0000313" key="3">
    <source>
        <dbReference type="EMBL" id="KIW54818.1"/>
    </source>
</evidence>
<dbReference type="PANTHER" id="PTHR36182">
    <property type="entry name" value="PROTEIN, PUTATIVE (AFU_ORTHOLOGUE AFUA_6G10930)-RELATED"/>
    <property type="match status" value="1"/>
</dbReference>
<protein>
    <recommendedName>
        <fullName evidence="5">Chitin-binding type-4 domain-containing protein</fullName>
    </recommendedName>
</protein>
<dbReference type="EMBL" id="KN847320">
    <property type="protein sequence ID" value="KIW54818.1"/>
    <property type="molecule type" value="Genomic_DNA"/>
</dbReference>
<dbReference type="Gene3D" id="2.70.50.70">
    <property type="match status" value="1"/>
</dbReference>
<evidence type="ECO:0000256" key="1">
    <source>
        <dbReference type="SAM" id="MobiDB-lite"/>
    </source>
</evidence>
<dbReference type="STRING" id="348802.A0A0D2EHB7"/>